<keyword evidence="4 6" id="KW-0326">Glycosidase</keyword>
<dbReference type="EC" id="3.2.1.4" evidence="7"/>
<dbReference type="InterPro" id="IPR012341">
    <property type="entry name" value="6hp_glycosidase-like_sf"/>
</dbReference>
<dbReference type="RefSeq" id="WP_111515765.1">
    <property type="nucleotide sequence ID" value="NZ_QFYR01000003.1"/>
</dbReference>
<proteinExistence type="inferred from homology"/>
<keyword evidence="5 6" id="KW-0624">Polysaccharide degradation</keyword>
<accession>A0A328ACQ8</accession>
<evidence type="ECO:0000259" key="8">
    <source>
        <dbReference type="Pfam" id="PF00759"/>
    </source>
</evidence>
<dbReference type="InterPro" id="IPR033126">
    <property type="entry name" value="Glyco_hydro_9_Asp/Glu_AS"/>
</dbReference>
<dbReference type="Gene3D" id="1.50.10.10">
    <property type="match status" value="1"/>
</dbReference>
<keyword evidence="7" id="KW-0136">Cellulose degradation</keyword>
<dbReference type="InterPro" id="IPR014756">
    <property type="entry name" value="Ig_E-set"/>
</dbReference>
<dbReference type="GO" id="GO:0030245">
    <property type="term" value="P:cellulose catabolic process"/>
    <property type="evidence" value="ECO:0007669"/>
    <property type="project" value="UniProtKB-KW"/>
</dbReference>
<evidence type="ECO:0000256" key="6">
    <source>
        <dbReference type="PROSITE-ProRule" id="PRU10060"/>
    </source>
</evidence>
<comment type="catalytic activity">
    <reaction evidence="7">
        <text>Endohydrolysis of (1-&gt;4)-beta-D-glucosidic linkages in cellulose, lichenin and cereal beta-D-glucans.</text>
        <dbReference type="EC" id="3.2.1.4"/>
    </reaction>
</comment>
<dbReference type="EMBL" id="QFYR01000003">
    <property type="protein sequence ID" value="RAK52441.1"/>
    <property type="molecule type" value="Genomic_DNA"/>
</dbReference>
<dbReference type="SUPFAM" id="SSF48208">
    <property type="entry name" value="Six-hairpin glycosidases"/>
    <property type="match status" value="1"/>
</dbReference>
<protein>
    <recommendedName>
        <fullName evidence="7">Endoglucanase</fullName>
        <ecNumber evidence="7">3.2.1.4</ecNumber>
    </recommendedName>
</protein>
<dbReference type="InterPro" id="IPR008928">
    <property type="entry name" value="6-hairpin_glycosidase_sf"/>
</dbReference>
<evidence type="ECO:0000313" key="10">
    <source>
        <dbReference type="EMBL" id="RAK52441.1"/>
    </source>
</evidence>
<evidence type="ECO:0000259" key="9">
    <source>
        <dbReference type="Pfam" id="PF02927"/>
    </source>
</evidence>
<evidence type="ECO:0000256" key="4">
    <source>
        <dbReference type="ARBA" id="ARBA00023295"/>
    </source>
</evidence>
<comment type="caution">
    <text evidence="10">The sequence shown here is derived from an EMBL/GenBank/DDBJ whole genome shotgun (WGS) entry which is preliminary data.</text>
</comment>
<dbReference type="InterPro" id="IPR004197">
    <property type="entry name" value="Cellulase_Ig-like"/>
</dbReference>
<dbReference type="GO" id="GO:0008810">
    <property type="term" value="F:cellulase activity"/>
    <property type="evidence" value="ECO:0007669"/>
    <property type="project" value="UniProtKB-EC"/>
</dbReference>
<dbReference type="Pfam" id="PF00759">
    <property type="entry name" value="Glyco_hydro_9"/>
    <property type="match status" value="1"/>
</dbReference>
<sequence length="612" mass="65085">MSRLLPRLLAAASVLAASSALAAEPAASPIRFNQLGFAPDAPKLAVVADSASAPLSWRLVDGRGRTQASGRTEVVGADSASGEHLHRIDFSGVRTAGDGFKLVVGQTQSRPFAIQPARYERLKFDALGYFYENRAAVPIEPRFVSRPDLARPAGHPSEKLTCFSGKDNAGNTWPGCDYTLDVTGGWYDAGDHGKYVVNAGVSVWTLLNAYERLAPKGSPFADGRGRIPEAGNGVDDLLDETRVELEFLLRMQVPQGKRLSVPVGAQGRGKPLVFSPIDAGGMAHLKAHDQRWTGLPMRPDKDPETRFLYGPTTSATLNLAAAAAQCGRIWRTIDPAFAERCLGAARSAYAAAKRNPEVYALGDFAGGGGYGDSKLADEFFWAASELYATTGEAAFLADLKGSSVWTGLPQTADDIAWPAVATAGLVTLAARPGGLDAADQAKVRSALVANADRALADGARQGYRLPYAPEGYPWGSNSTVLNRALVLAVVADLTGEARYKAGVVDAMDYVLGRNPLDRSFVSGHGARPMRNPHHRFWAHQMDPAFPLPPPGALSGGPNSTSMGDPVALELKGKCAPLKCWADDTRAYALNEVAINWNAPLVWVAAWLDRNGG</sequence>
<feature type="active site" evidence="6">
    <location>
        <position position="582"/>
    </location>
</feature>
<comment type="similarity">
    <text evidence="1 6 7">Belongs to the glycosyl hydrolase 9 (cellulase E) family.</text>
</comment>
<keyword evidence="7" id="KW-0732">Signal</keyword>
<evidence type="ECO:0000256" key="5">
    <source>
        <dbReference type="ARBA" id="ARBA00023326"/>
    </source>
</evidence>
<dbReference type="PROSITE" id="PS00698">
    <property type="entry name" value="GH9_3"/>
    <property type="match status" value="1"/>
</dbReference>
<gene>
    <name evidence="10" type="ORF">DJ018_14695</name>
</gene>
<dbReference type="AlphaFoldDB" id="A0A328ACQ8"/>
<evidence type="ECO:0000256" key="3">
    <source>
        <dbReference type="ARBA" id="ARBA00023277"/>
    </source>
</evidence>
<dbReference type="SUPFAM" id="SSF81296">
    <property type="entry name" value="E set domains"/>
    <property type="match status" value="1"/>
</dbReference>
<keyword evidence="2 6" id="KW-0378">Hydrolase</keyword>
<evidence type="ECO:0000256" key="2">
    <source>
        <dbReference type="ARBA" id="ARBA00022801"/>
    </source>
</evidence>
<feature type="active site" evidence="6">
    <location>
        <position position="591"/>
    </location>
</feature>
<keyword evidence="11" id="KW-1185">Reference proteome</keyword>
<feature type="chain" id="PRO_5016193845" description="Endoglucanase" evidence="7">
    <location>
        <begin position="23"/>
        <end position="612"/>
    </location>
</feature>
<evidence type="ECO:0000256" key="7">
    <source>
        <dbReference type="RuleBase" id="RU361166"/>
    </source>
</evidence>
<dbReference type="OrthoDB" id="9808897at2"/>
<dbReference type="Proteomes" id="UP000249725">
    <property type="component" value="Unassembled WGS sequence"/>
</dbReference>
<dbReference type="InterPro" id="IPR001701">
    <property type="entry name" value="Glyco_hydro_9"/>
</dbReference>
<organism evidence="10 11">
    <name type="scientific">Phenylobacterium deserti</name>
    <dbReference type="NCBI Taxonomy" id="1914756"/>
    <lineage>
        <taxon>Bacteria</taxon>
        <taxon>Pseudomonadati</taxon>
        <taxon>Pseudomonadota</taxon>
        <taxon>Alphaproteobacteria</taxon>
        <taxon>Caulobacterales</taxon>
        <taxon>Caulobacteraceae</taxon>
        <taxon>Phenylobacterium</taxon>
    </lineage>
</organism>
<dbReference type="CDD" id="cd02850">
    <property type="entry name" value="E_set_Cellulase_N"/>
    <property type="match status" value="1"/>
</dbReference>
<feature type="domain" description="Cellulase Ig-like" evidence="9">
    <location>
        <begin position="27"/>
        <end position="108"/>
    </location>
</feature>
<name>A0A328ACQ8_9CAUL</name>
<dbReference type="InterPro" id="IPR013783">
    <property type="entry name" value="Ig-like_fold"/>
</dbReference>
<dbReference type="PANTHER" id="PTHR22298">
    <property type="entry name" value="ENDO-1,4-BETA-GLUCANASE"/>
    <property type="match status" value="1"/>
</dbReference>
<reference evidence="11" key="1">
    <citation type="submission" date="2018-05" db="EMBL/GenBank/DDBJ databases">
        <authorList>
            <person name="Li X."/>
        </authorList>
    </citation>
    <scope>NUCLEOTIDE SEQUENCE [LARGE SCALE GENOMIC DNA]</scope>
    <source>
        <strain evidence="11">YIM 73061</strain>
    </source>
</reference>
<keyword evidence="3 6" id="KW-0119">Carbohydrate metabolism</keyword>
<feature type="signal peptide" evidence="7">
    <location>
        <begin position="1"/>
        <end position="22"/>
    </location>
</feature>
<feature type="domain" description="Glycoside hydrolase family 9" evidence="8">
    <location>
        <begin position="119"/>
        <end position="603"/>
    </location>
</feature>
<evidence type="ECO:0000256" key="1">
    <source>
        <dbReference type="ARBA" id="ARBA00007072"/>
    </source>
</evidence>
<dbReference type="Gene3D" id="2.60.40.10">
    <property type="entry name" value="Immunoglobulins"/>
    <property type="match status" value="1"/>
</dbReference>
<dbReference type="Pfam" id="PF02927">
    <property type="entry name" value="CelD_N"/>
    <property type="match status" value="1"/>
</dbReference>
<evidence type="ECO:0000313" key="11">
    <source>
        <dbReference type="Proteomes" id="UP000249725"/>
    </source>
</evidence>